<protein>
    <submittedName>
        <fullName evidence="1">Uncharacterized protein</fullName>
    </submittedName>
</protein>
<organism evidence="1 2">
    <name type="scientific">Agathobacter rectalis (strain ATCC 33656 / DSM 3377 / JCM 17463 / KCTC 5835 / VPI 0990)</name>
    <name type="common">Eubacterium rectale</name>
    <dbReference type="NCBI Taxonomy" id="515619"/>
    <lineage>
        <taxon>Bacteria</taxon>
        <taxon>Bacillati</taxon>
        <taxon>Bacillota</taxon>
        <taxon>Clostridia</taxon>
        <taxon>Lachnospirales</taxon>
        <taxon>Lachnospiraceae</taxon>
        <taxon>Agathobacter</taxon>
    </lineage>
</organism>
<dbReference type="STRING" id="515619.EUBREC_3391"/>
<name>C4ZDZ1_AGARV</name>
<dbReference type="Proteomes" id="UP000001477">
    <property type="component" value="Chromosome"/>
</dbReference>
<evidence type="ECO:0000313" key="1">
    <source>
        <dbReference type="EMBL" id="ACR77117.1"/>
    </source>
</evidence>
<dbReference type="PaxDb" id="515619-EUBREC_3391"/>
<dbReference type="EMBL" id="CP001107">
    <property type="protein sequence ID" value="ACR77117.1"/>
    <property type="molecule type" value="Genomic_DNA"/>
</dbReference>
<reference evidence="1 2" key="1">
    <citation type="journal article" date="2009" name="Proc. Natl. Acad. Sci. U.S.A.">
        <title>Characterizing a model human gut microbiota composed of members of its two dominant bacterial phyla.</title>
        <authorList>
            <person name="Mahowald M.A."/>
            <person name="Rey F.E."/>
            <person name="Seedorf H."/>
            <person name="Turnbaugh P.J."/>
            <person name="Fulton R.S."/>
            <person name="Wollam A."/>
            <person name="Shah N."/>
            <person name="Wang C."/>
            <person name="Magrini V."/>
            <person name="Wilson R.K."/>
            <person name="Cantarel B.L."/>
            <person name="Coutinho P.M."/>
            <person name="Henrissat B."/>
            <person name="Crock L.W."/>
            <person name="Russell A."/>
            <person name="Verberkmoes N.C."/>
            <person name="Hettich R.L."/>
            <person name="Gordon J.I."/>
        </authorList>
    </citation>
    <scope>NUCLEOTIDE SEQUENCE [LARGE SCALE GENOMIC DNA]</scope>
    <source>
        <strain evidence="2">ATCC 33656 / DSM 3377 / JCM 17463 / KCTC 5835 / LMG 30912 / VPI 0990</strain>
    </source>
</reference>
<dbReference type="HOGENOM" id="CLU_3098942_0_0_9"/>
<evidence type="ECO:0000313" key="2">
    <source>
        <dbReference type="Proteomes" id="UP000001477"/>
    </source>
</evidence>
<sequence>MTNCINELKNVISSHKSGEMAFFLEKQKQIITQNLVKGEDAVTVMIRRSGL</sequence>
<dbReference type="KEGG" id="ere:EUBREC_3391"/>
<proteinExistence type="predicted"/>
<accession>C4ZDZ1</accession>
<gene>
    <name evidence="1" type="ordered locus">EUBREC_3391</name>
</gene>
<dbReference type="AlphaFoldDB" id="C4ZDZ1"/>